<dbReference type="EMBL" id="JABMKT010000028">
    <property type="protein sequence ID" value="NYV28246.1"/>
    <property type="molecule type" value="Genomic_DNA"/>
</dbReference>
<organism evidence="2 3">
    <name type="scientific">Streptobacillus felis</name>
    <dbReference type="NCBI Taxonomy" id="1384509"/>
    <lineage>
        <taxon>Bacteria</taxon>
        <taxon>Fusobacteriati</taxon>
        <taxon>Fusobacteriota</taxon>
        <taxon>Fusobacteriia</taxon>
        <taxon>Fusobacteriales</taxon>
        <taxon>Leptotrichiaceae</taxon>
        <taxon>Streptobacillus</taxon>
    </lineage>
</organism>
<dbReference type="AlphaFoldDB" id="A0A7Z0PGB5"/>
<gene>
    <name evidence="2" type="ORF">HP397_05430</name>
</gene>
<proteinExistence type="predicted"/>
<dbReference type="PANTHER" id="PTHR39209:SF2">
    <property type="entry name" value="CYTOPLASMIC PROTEIN"/>
    <property type="match status" value="1"/>
</dbReference>
<comment type="caution">
    <text evidence="2">The sequence shown here is derived from an EMBL/GenBank/DDBJ whole genome shotgun (WGS) entry which is preliminary data.</text>
</comment>
<dbReference type="InterPro" id="IPR005146">
    <property type="entry name" value="B3/B4_tRNA-bd"/>
</dbReference>
<dbReference type="GO" id="GO:0003723">
    <property type="term" value="F:RNA binding"/>
    <property type="evidence" value="ECO:0007669"/>
    <property type="project" value="InterPro"/>
</dbReference>
<reference evidence="2 3" key="1">
    <citation type="submission" date="2020-05" db="EMBL/GenBank/DDBJ databases">
        <title>Streptobacillus felis strain LHL191014123.</title>
        <authorList>
            <person name="Fawzy A."/>
            <person name="Rau J."/>
            <person name="Risse K."/>
            <person name="Schauerte N."/>
            <person name="Geiger C."/>
            <person name="Blom J."/>
            <person name="Imirzalioglu C."/>
            <person name="Falgenhauer J."/>
            <person name="Bach A."/>
            <person name="Herden C."/>
            <person name="Eisenberg T."/>
        </authorList>
    </citation>
    <scope>NUCLEOTIDE SEQUENCE [LARGE SCALE GENOMIC DNA]</scope>
    <source>
        <strain evidence="2 3">LHL191014123</strain>
    </source>
</reference>
<evidence type="ECO:0000313" key="2">
    <source>
        <dbReference type="EMBL" id="NYV28246.1"/>
    </source>
</evidence>
<dbReference type="Pfam" id="PF03483">
    <property type="entry name" value="B3_4"/>
    <property type="match status" value="1"/>
</dbReference>
<accession>A0A7Z0PGB5</accession>
<dbReference type="InterPro" id="IPR020825">
    <property type="entry name" value="Phe-tRNA_synthase-like_B3/B4"/>
</dbReference>
<keyword evidence="3" id="KW-1185">Reference proteome</keyword>
<dbReference type="Proteomes" id="UP000526184">
    <property type="component" value="Unassembled WGS sequence"/>
</dbReference>
<sequence length="232" mass="26434">MMKFIIEDSYWNIFPNSKLGVILIENMDNTGESSNEIKEILAKSHEEARKFFVKDTFSENPVISIWRDAYQKFKTKKGVRSSIEALLKRVEKGNEISSINPLVDLYNSISLKYAMPCGAEDSDTFVGILRLGITEGGDEFYLIGEEENTPTLPGELCYKDDAGAVCRCFNWRDGKRTMVTDKTKNAFLIIELLDNAREDELNIALNELSENIQKYLKASTKIYVLDKENSEI</sequence>
<name>A0A7Z0PGB5_9FUSO</name>
<feature type="domain" description="B3/B4 tRNA-binding" evidence="1">
    <location>
        <begin position="64"/>
        <end position="217"/>
    </location>
</feature>
<dbReference type="PANTHER" id="PTHR39209">
    <property type="match status" value="1"/>
</dbReference>
<protein>
    <submittedName>
        <fullName evidence="2">B3/4 domain-containing protein</fullName>
    </submittedName>
</protein>
<dbReference type="Gene3D" id="3.50.40.10">
    <property type="entry name" value="Phenylalanyl-trna Synthetase, Chain B, domain 3"/>
    <property type="match status" value="1"/>
</dbReference>
<dbReference type="SUPFAM" id="SSF56037">
    <property type="entry name" value="PheT/TilS domain"/>
    <property type="match status" value="1"/>
</dbReference>
<evidence type="ECO:0000259" key="1">
    <source>
        <dbReference type="SMART" id="SM00873"/>
    </source>
</evidence>
<dbReference type="GO" id="GO:0004826">
    <property type="term" value="F:phenylalanine-tRNA ligase activity"/>
    <property type="evidence" value="ECO:0007669"/>
    <property type="project" value="InterPro"/>
</dbReference>
<dbReference type="SMART" id="SM00873">
    <property type="entry name" value="B3_4"/>
    <property type="match status" value="1"/>
</dbReference>
<evidence type="ECO:0000313" key="3">
    <source>
        <dbReference type="Proteomes" id="UP000526184"/>
    </source>
</evidence>